<dbReference type="EMBL" id="BAOS01000005">
    <property type="protein sequence ID" value="GAX60043.1"/>
    <property type="molecule type" value="Genomic_DNA"/>
</dbReference>
<name>A0A286TVX6_9BACT</name>
<dbReference type="Gene3D" id="1.10.220.30">
    <property type="match status" value="1"/>
</dbReference>
<organism evidence="4 5">
    <name type="scientific">Candidatus Scalindua japonica</name>
    <dbReference type="NCBI Taxonomy" id="1284222"/>
    <lineage>
        <taxon>Bacteria</taxon>
        <taxon>Pseudomonadati</taxon>
        <taxon>Planctomycetota</taxon>
        <taxon>Candidatus Brocadiia</taxon>
        <taxon>Candidatus Brocadiales</taxon>
        <taxon>Candidatus Scalinduaceae</taxon>
        <taxon>Candidatus Scalindua</taxon>
    </lineage>
</organism>
<protein>
    <submittedName>
        <fullName evidence="4">MgtE intracellular region</fullName>
    </submittedName>
</protein>
<reference evidence="5" key="1">
    <citation type="journal article" date="2017" name="Environ. Microbiol. Rep.">
        <title>Genetic Diversity of Marine Anaerobic Ammonium-Oxidizing Bacteria as Revealed by Genomic and Proteomic Analyses of 'Candidatus Scalindua japonica'.</title>
        <authorList>
            <person name="Oshiki M."/>
            <person name="Mizuto K."/>
            <person name="Kimura Z."/>
            <person name="Kindaichi T."/>
            <person name="Satoh H."/>
            <person name="Okabe S."/>
        </authorList>
    </citation>
    <scope>NUCLEOTIDE SEQUENCE [LARGE SCALE GENOMIC DNA]</scope>
    <source>
        <strain evidence="5">husup-a2</strain>
    </source>
</reference>
<dbReference type="RefSeq" id="WP_096893255.1">
    <property type="nucleotide sequence ID" value="NZ_BAOS01000005.1"/>
</dbReference>
<dbReference type="AlphaFoldDB" id="A0A286TVX6"/>
<feature type="domain" description="Magnesium transporter MgtE intracellular" evidence="3">
    <location>
        <begin position="234"/>
        <end position="306"/>
    </location>
</feature>
<evidence type="ECO:0000256" key="1">
    <source>
        <dbReference type="SAM" id="Coils"/>
    </source>
</evidence>
<keyword evidence="1" id="KW-0175">Coiled coil</keyword>
<keyword evidence="2" id="KW-0812">Transmembrane</keyword>
<comment type="caution">
    <text evidence="4">The sequence shown here is derived from an EMBL/GenBank/DDBJ whole genome shotgun (WGS) entry which is preliminary data.</text>
</comment>
<evidence type="ECO:0000313" key="4">
    <source>
        <dbReference type="EMBL" id="GAX60043.1"/>
    </source>
</evidence>
<dbReference type="SUPFAM" id="SSF48029">
    <property type="entry name" value="FliG"/>
    <property type="match status" value="1"/>
</dbReference>
<sequence length="317" mass="36426">MIKIKLDIKKFVPHLLFLIIFFSVSSVVMIKLKTGIQKKMGKSYSAKLIEIEEEYSKRINNAKESADQKKTTEAVRELKGFSPDEIRKYQQELRQRIELYEKKAALLEKNEKEIEAFKADVEDRKNEILTMRKKLDEKLMLISKARIDLDRDLIVFDETERKNVKRLAGIYASMEALKAAKVLNKLNKDTSAKVLTGMVSKKSAKILSELDPSGAATISEKMKNLQIVNREDSETLKERNIKKLAAIYQKIETEKAVSIMKELENDTSISILSKMNEKSLARILEFVETDEASKLTEEIRKIMKNEFQKNNDGLEGA</sequence>
<accession>A0A286TVX6</accession>
<keyword evidence="2" id="KW-0472">Membrane</keyword>
<gene>
    <name evidence="4" type="ORF">SCALIN_C05_0128</name>
</gene>
<dbReference type="InterPro" id="IPR011002">
    <property type="entry name" value="FliG_a-hlx"/>
</dbReference>
<dbReference type="SUPFAM" id="SSF158791">
    <property type="entry name" value="MgtE N-terminal domain-like"/>
    <property type="match status" value="1"/>
</dbReference>
<keyword evidence="5" id="KW-1185">Reference proteome</keyword>
<feature type="transmembrane region" description="Helical" evidence="2">
    <location>
        <begin position="12"/>
        <end position="32"/>
    </location>
</feature>
<proteinExistence type="predicted"/>
<evidence type="ECO:0000259" key="3">
    <source>
        <dbReference type="Pfam" id="PF03448"/>
    </source>
</evidence>
<keyword evidence="2" id="KW-1133">Transmembrane helix</keyword>
<dbReference type="InterPro" id="IPR006668">
    <property type="entry name" value="Mg_transptr_MgtE_intracell_dom"/>
</dbReference>
<dbReference type="Pfam" id="PF03448">
    <property type="entry name" value="MgtE_N"/>
    <property type="match status" value="1"/>
</dbReference>
<evidence type="ECO:0000313" key="5">
    <source>
        <dbReference type="Proteomes" id="UP000218542"/>
    </source>
</evidence>
<dbReference type="Proteomes" id="UP000218542">
    <property type="component" value="Unassembled WGS sequence"/>
</dbReference>
<evidence type="ECO:0000256" key="2">
    <source>
        <dbReference type="SAM" id="Phobius"/>
    </source>
</evidence>
<feature type="coiled-coil region" evidence="1">
    <location>
        <begin position="90"/>
        <end position="127"/>
    </location>
</feature>
<dbReference type="OrthoDB" id="9824163at2"/>